<comment type="similarity">
    <text evidence="1">Belongs to the type-B carboxylesterase/lipase family.</text>
</comment>
<dbReference type="InterPro" id="IPR029058">
    <property type="entry name" value="AB_hydrolase_fold"/>
</dbReference>
<organism evidence="5 6">
    <name type="scientific">Byssochlamys spectabilis</name>
    <name type="common">Paecilomyces variotii</name>
    <dbReference type="NCBI Taxonomy" id="264951"/>
    <lineage>
        <taxon>Eukaryota</taxon>
        <taxon>Fungi</taxon>
        <taxon>Dikarya</taxon>
        <taxon>Ascomycota</taxon>
        <taxon>Pezizomycotina</taxon>
        <taxon>Eurotiomycetes</taxon>
        <taxon>Eurotiomycetidae</taxon>
        <taxon>Eurotiales</taxon>
        <taxon>Thermoascaceae</taxon>
        <taxon>Paecilomyces</taxon>
    </lineage>
</organism>
<evidence type="ECO:0000259" key="4">
    <source>
        <dbReference type="Pfam" id="PF00135"/>
    </source>
</evidence>
<sequence length="513" mass="56345">MQLHILLPFLGLFAPVLARTVSEFTVSTSNGPITGHRASKSPDVTEYLGIPYAAPPVGDLRFAAPQSYQGRKPYVAANYASLILTICHSDCPYTHSSLVNYPNKTAQFDRIFEAFAAVNNNTQSEDCLSLNIWTKSTSSRKPKPVLVHFYGGRWTSGTTDTSFYYGGYLADAEDIIVVTVNYRMNIFGFPGIPNQPSNLGLLDQRKAVEWLRDNIRAFGGDPTKIVISGQSCGSASVGYWPYAYTKDPIVAGLISHSGTVFSFPVNSQELSTQNWYNVSNLLGCGTSGDVLPCMRQKSVADILAAAGKIKPPPATSVARKQPVFEPTVDGVTIFDDYETRSANGSFAHLPYLVGHNDNEAGFYKIAAYAQGANLSEADWTDFNIQTFTCPTMEEATNHIRAGVPTWRFRYFADWDNTRLYYPTSGAYHGVDMNMIFGNSADFTGIPESKPQTQLKRVMQRAWAAFVADPQKGLERLGWPVFNPSANTLIRLGYGNMPNASFVNPQVYDSACSA</sequence>
<evidence type="ECO:0000256" key="1">
    <source>
        <dbReference type="ARBA" id="ARBA00005964"/>
    </source>
</evidence>
<gene>
    <name evidence="5" type="ORF">C8Q69DRAFT_394801</name>
</gene>
<keyword evidence="2" id="KW-0378">Hydrolase</keyword>
<feature type="chain" id="PRO_5019342919" evidence="3">
    <location>
        <begin position="19"/>
        <end position="513"/>
    </location>
</feature>
<feature type="signal peptide" evidence="3">
    <location>
        <begin position="1"/>
        <end position="18"/>
    </location>
</feature>
<dbReference type="Pfam" id="PF00135">
    <property type="entry name" value="COesterase"/>
    <property type="match status" value="2"/>
</dbReference>
<protein>
    <submittedName>
        <fullName evidence="5">Putative cholinesterase</fullName>
    </submittedName>
</protein>
<dbReference type="GeneID" id="39596943"/>
<dbReference type="GO" id="GO:0052689">
    <property type="term" value="F:carboxylic ester hydrolase activity"/>
    <property type="evidence" value="ECO:0007669"/>
    <property type="project" value="TreeGrafter"/>
</dbReference>
<evidence type="ECO:0000256" key="3">
    <source>
        <dbReference type="SAM" id="SignalP"/>
    </source>
</evidence>
<name>A0A443I4S3_BYSSP</name>
<dbReference type="STRING" id="264951.A0A443I4S3"/>
<dbReference type="InterPro" id="IPR050654">
    <property type="entry name" value="AChE-related_enzymes"/>
</dbReference>
<dbReference type="RefSeq" id="XP_028488748.1">
    <property type="nucleotide sequence ID" value="XM_028627666.1"/>
</dbReference>
<dbReference type="Proteomes" id="UP000283841">
    <property type="component" value="Unassembled WGS sequence"/>
</dbReference>
<feature type="domain" description="Carboxylesterase type B" evidence="4">
    <location>
        <begin position="385"/>
        <end position="496"/>
    </location>
</feature>
<evidence type="ECO:0000313" key="6">
    <source>
        <dbReference type="Proteomes" id="UP000283841"/>
    </source>
</evidence>
<comment type="caution">
    <text evidence="5">The sequence shown here is derived from an EMBL/GenBank/DDBJ whole genome shotgun (WGS) entry which is preliminary data.</text>
</comment>
<feature type="domain" description="Carboxylesterase type B" evidence="4">
    <location>
        <begin position="25"/>
        <end position="370"/>
    </location>
</feature>
<keyword evidence="3" id="KW-0732">Signal</keyword>
<dbReference type="PANTHER" id="PTHR43918">
    <property type="entry name" value="ACETYLCHOLINESTERASE"/>
    <property type="match status" value="1"/>
</dbReference>
<evidence type="ECO:0000256" key="2">
    <source>
        <dbReference type="ARBA" id="ARBA00022801"/>
    </source>
</evidence>
<dbReference type="SUPFAM" id="SSF53474">
    <property type="entry name" value="alpha/beta-Hydrolases"/>
    <property type="match status" value="1"/>
</dbReference>
<keyword evidence="6" id="KW-1185">Reference proteome</keyword>
<accession>A0A443I4S3</accession>
<dbReference type="InterPro" id="IPR002018">
    <property type="entry name" value="CarbesteraseB"/>
</dbReference>
<proteinExistence type="inferred from homology"/>
<dbReference type="PANTHER" id="PTHR43918:SF4">
    <property type="entry name" value="CARBOXYLIC ESTER HYDROLASE"/>
    <property type="match status" value="1"/>
</dbReference>
<dbReference type="EMBL" id="RCNU01000001">
    <property type="protein sequence ID" value="RWQ99103.1"/>
    <property type="molecule type" value="Genomic_DNA"/>
</dbReference>
<dbReference type="Gene3D" id="3.40.50.1820">
    <property type="entry name" value="alpha/beta hydrolase"/>
    <property type="match status" value="2"/>
</dbReference>
<dbReference type="AlphaFoldDB" id="A0A443I4S3"/>
<reference evidence="5 6" key="1">
    <citation type="journal article" date="2018" name="Front. Microbiol.">
        <title>Genomic and genetic insights into a cosmopolitan fungus, Paecilomyces variotii (Eurotiales).</title>
        <authorList>
            <person name="Urquhart A.S."/>
            <person name="Mondo S.J."/>
            <person name="Makela M.R."/>
            <person name="Hane J.K."/>
            <person name="Wiebenga A."/>
            <person name="He G."/>
            <person name="Mihaltcheva S."/>
            <person name="Pangilinan J."/>
            <person name="Lipzen A."/>
            <person name="Barry K."/>
            <person name="de Vries R.P."/>
            <person name="Grigoriev I.V."/>
            <person name="Idnurm A."/>
        </authorList>
    </citation>
    <scope>NUCLEOTIDE SEQUENCE [LARGE SCALE GENOMIC DNA]</scope>
    <source>
        <strain evidence="5 6">CBS 101075</strain>
    </source>
</reference>
<dbReference type="VEuPathDB" id="FungiDB:C8Q69DRAFT_394801"/>
<evidence type="ECO:0000313" key="5">
    <source>
        <dbReference type="EMBL" id="RWQ99103.1"/>
    </source>
</evidence>